<comment type="caution">
    <text evidence="1">The sequence shown here is derived from an EMBL/GenBank/DDBJ whole genome shotgun (WGS) entry which is preliminary data.</text>
</comment>
<dbReference type="EMBL" id="CAVMJV010000109">
    <property type="protein sequence ID" value="CAK5101097.1"/>
    <property type="molecule type" value="Genomic_DNA"/>
</dbReference>
<evidence type="ECO:0000313" key="2">
    <source>
        <dbReference type="Proteomes" id="UP001497535"/>
    </source>
</evidence>
<evidence type="ECO:0000313" key="1">
    <source>
        <dbReference type="EMBL" id="CAK5101097.1"/>
    </source>
</evidence>
<sequence length="66" mass="8182">MFGTWLNLWAKAVIFWEFFFRVFCLAMCVMSCSRFYFQKELLNKRVFDNFLWEWLRTSLNLVLPKV</sequence>
<organism evidence="1 2">
    <name type="scientific">Meloidogyne enterolobii</name>
    <name type="common">Root-knot nematode worm</name>
    <name type="synonym">Meloidogyne mayaguensis</name>
    <dbReference type="NCBI Taxonomy" id="390850"/>
    <lineage>
        <taxon>Eukaryota</taxon>
        <taxon>Metazoa</taxon>
        <taxon>Ecdysozoa</taxon>
        <taxon>Nematoda</taxon>
        <taxon>Chromadorea</taxon>
        <taxon>Rhabditida</taxon>
        <taxon>Tylenchina</taxon>
        <taxon>Tylenchomorpha</taxon>
        <taxon>Tylenchoidea</taxon>
        <taxon>Meloidogynidae</taxon>
        <taxon>Meloidogyninae</taxon>
        <taxon>Meloidogyne</taxon>
    </lineage>
</organism>
<dbReference type="Proteomes" id="UP001497535">
    <property type="component" value="Unassembled WGS sequence"/>
</dbReference>
<reference evidence="1" key="1">
    <citation type="submission" date="2023-11" db="EMBL/GenBank/DDBJ databases">
        <authorList>
            <person name="Poullet M."/>
        </authorList>
    </citation>
    <scope>NUCLEOTIDE SEQUENCE</scope>
    <source>
        <strain evidence="1">E1834</strain>
    </source>
</reference>
<name>A0ACB1AR74_MELEN</name>
<accession>A0ACB1AR74</accession>
<gene>
    <name evidence="1" type="ORF">MENTE1834_LOCUS42213</name>
</gene>
<keyword evidence="2" id="KW-1185">Reference proteome</keyword>
<protein>
    <submittedName>
        <fullName evidence="1">Uncharacterized protein</fullName>
    </submittedName>
</protein>
<proteinExistence type="predicted"/>